<dbReference type="SUPFAM" id="SSF56176">
    <property type="entry name" value="FAD-binding/transporter-associated domain-like"/>
    <property type="match status" value="1"/>
</dbReference>
<keyword evidence="14" id="KW-1185">Reference proteome</keyword>
<evidence type="ECO:0000256" key="4">
    <source>
        <dbReference type="ARBA" id="ARBA00005466"/>
    </source>
</evidence>
<evidence type="ECO:0000256" key="7">
    <source>
        <dbReference type="ARBA" id="ARBA00022827"/>
    </source>
</evidence>
<comment type="pathway">
    <text evidence="3 11">Cofactor biosynthesis; D-erythroascorbate biosynthesis; dehydro-D-arabinono-1,4-lactone from D-arabinose: step 2/2.</text>
</comment>
<dbReference type="InterPro" id="IPR010031">
    <property type="entry name" value="FAD_lactone_oxidase-like"/>
</dbReference>
<dbReference type="InterPro" id="IPR016171">
    <property type="entry name" value="Vanillyl_alc_oxidase_C-sub2"/>
</dbReference>
<dbReference type="Gene3D" id="3.30.70.2520">
    <property type="match status" value="1"/>
</dbReference>
<dbReference type="EMBL" id="WIUZ02000008">
    <property type="protein sequence ID" value="KAF9784668.1"/>
    <property type="molecule type" value="Genomic_DNA"/>
</dbReference>
<dbReference type="InterPro" id="IPR030654">
    <property type="entry name" value="Sugar_lactone_oxidase"/>
</dbReference>
<keyword evidence="11" id="KW-0496">Mitochondrion</keyword>
<dbReference type="PANTHER" id="PTHR43762">
    <property type="entry name" value="L-GULONOLACTONE OXIDASE"/>
    <property type="match status" value="1"/>
</dbReference>
<comment type="cofactor">
    <cofactor evidence="1 11">
        <name>FAD</name>
        <dbReference type="ChEBI" id="CHEBI:57692"/>
    </cofactor>
</comment>
<dbReference type="Gene3D" id="3.30.43.10">
    <property type="entry name" value="Uridine Diphospho-n-acetylenolpyruvylglucosamine Reductase, domain 2"/>
    <property type="match status" value="1"/>
</dbReference>
<dbReference type="OrthoDB" id="610608at2759"/>
<dbReference type="AlphaFoldDB" id="A0A9P6HDC9"/>
<comment type="similarity">
    <text evidence="4 11">Belongs to the oxygen-dependent FAD-linked oxidoreductase family.</text>
</comment>
<dbReference type="InterPro" id="IPR016166">
    <property type="entry name" value="FAD-bd_PCMH"/>
</dbReference>
<evidence type="ECO:0000313" key="13">
    <source>
        <dbReference type="EMBL" id="KAF9784668.1"/>
    </source>
</evidence>
<dbReference type="InterPro" id="IPR006094">
    <property type="entry name" value="Oxid_FAD_bind_N"/>
</dbReference>
<dbReference type="PROSITE" id="PS51387">
    <property type="entry name" value="FAD_PCMH"/>
    <property type="match status" value="1"/>
</dbReference>
<dbReference type="InterPro" id="IPR016169">
    <property type="entry name" value="FAD-bd_PCMH_sub2"/>
</dbReference>
<dbReference type="GO" id="GO:0071949">
    <property type="term" value="F:FAD binding"/>
    <property type="evidence" value="ECO:0007669"/>
    <property type="project" value="UniProtKB-UniRule"/>
</dbReference>
<dbReference type="NCBIfam" id="TIGR01678">
    <property type="entry name" value="FAD_lactone_ox"/>
    <property type="match status" value="1"/>
</dbReference>
<dbReference type="GO" id="GO:0003885">
    <property type="term" value="F:D-arabinono-1,4-lactone oxidase activity"/>
    <property type="evidence" value="ECO:0007669"/>
    <property type="project" value="UniProtKB-UniRule"/>
</dbReference>
<dbReference type="GO" id="GO:0031966">
    <property type="term" value="C:mitochondrial membrane"/>
    <property type="evidence" value="ECO:0007669"/>
    <property type="project" value="UniProtKB-SubCell"/>
</dbReference>
<evidence type="ECO:0000256" key="10">
    <source>
        <dbReference type="ARBA" id="ARBA00033418"/>
    </source>
</evidence>
<gene>
    <name evidence="13" type="ORF">BJ322DRAFT_1006747</name>
</gene>
<comment type="subcellular location">
    <subcellularLocation>
        <location evidence="2">Membrane</location>
    </subcellularLocation>
    <subcellularLocation>
        <location evidence="11">Mitochondrion membrane</location>
    </subcellularLocation>
</comment>
<evidence type="ECO:0000313" key="14">
    <source>
        <dbReference type="Proteomes" id="UP000736335"/>
    </source>
</evidence>
<name>A0A9P6HDC9_9AGAM</name>
<comment type="catalytic activity">
    <reaction evidence="11">
        <text>D-arabinono-1,4-lactone + O2 = dehydro-D-arabinono-1,4-lactone + H2O2 + H(+)</text>
        <dbReference type="Rhea" id="RHEA:23756"/>
        <dbReference type="ChEBI" id="CHEBI:15378"/>
        <dbReference type="ChEBI" id="CHEBI:15379"/>
        <dbReference type="ChEBI" id="CHEBI:16240"/>
        <dbReference type="ChEBI" id="CHEBI:16292"/>
        <dbReference type="ChEBI" id="CHEBI:58277"/>
        <dbReference type="EC" id="1.1.3.37"/>
    </reaction>
</comment>
<evidence type="ECO:0000256" key="11">
    <source>
        <dbReference type="RuleBase" id="RU367158"/>
    </source>
</evidence>
<organism evidence="13 14">
    <name type="scientific">Thelephora terrestris</name>
    <dbReference type="NCBI Taxonomy" id="56493"/>
    <lineage>
        <taxon>Eukaryota</taxon>
        <taxon>Fungi</taxon>
        <taxon>Dikarya</taxon>
        <taxon>Basidiomycota</taxon>
        <taxon>Agaricomycotina</taxon>
        <taxon>Agaricomycetes</taxon>
        <taxon>Thelephorales</taxon>
        <taxon>Thelephoraceae</taxon>
        <taxon>Thelephora</taxon>
    </lineage>
</organism>
<evidence type="ECO:0000256" key="3">
    <source>
        <dbReference type="ARBA" id="ARBA00005083"/>
    </source>
</evidence>
<evidence type="ECO:0000256" key="5">
    <source>
        <dbReference type="ARBA" id="ARBA00013136"/>
    </source>
</evidence>
<dbReference type="Pfam" id="PF04030">
    <property type="entry name" value="ALO"/>
    <property type="match status" value="1"/>
</dbReference>
<evidence type="ECO:0000256" key="2">
    <source>
        <dbReference type="ARBA" id="ARBA00004370"/>
    </source>
</evidence>
<dbReference type="Proteomes" id="UP000736335">
    <property type="component" value="Unassembled WGS sequence"/>
</dbReference>
<comment type="caution">
    <text evidence="13">The sequence shown here is derived from an EMBL/GenBank/DDBJ whole genome shotgun (WGS) entry which is preliminary data.</text>
</comment>
<proteinExistence type="inferred from homology"/>
<feature type="domain" description="FAD-binding PCMH-type" evidence="12">
    <location>
        <begin position="37"/>
        <end position="208"/>
    </location>
</feature>
<keyword evidence="6 11" id="KW-0285">Flavoprotein</keyword>
<dbReference type="PANTHER" id="PTHR43762:SF1">
    <property type="entry name" value="D-ARABINONO-1,4-LACTONE OXIDASE"/>
    <property type="match status" value="1"/>
</dbReference>
<evidence type="ECO:0000256" key="9">
    <source>
        <dbReference type="ARBA" id="ARBA00023136"/>
    </source>
</evidence>
<dbReference type="Pfam" id="PF01565">
    <property type="entry name" value="FAD_binding_4"/>
    <property type="match status" value="1"/>
</dbReference>
<keyword evidence="9" id="KW-0472">Membrane</keyword>
<dbReference type="Gene3D" id="3.30.465.10">
    <property type="match status" value="1"/>
</dbReference>
<dbReference type="EC" id="1.1.3.37" evidence="5 11"/>
<accession>A0A9P6HDC9</accession>
<evidence type="ECO:0000256" key="1">
    <source>
        <dbReference type="ARBA" id="ARBA00001974"/>
    </source>
</evidence>
<dbReference type="PIRSF" id="PIRSF000136">
    <property type="entry name" value="LGO_GLO"/>
    <property type="match status" value="1"/>
</dbReference>
<keyword evidence="8 11" id="KW-0560">Oxidoreductase</keyword>
<reference evidence="13" key="2">
    <citation type="submission" date="2020-11" db="EMBL/GenBank/DDBJ databases">
        <authorList>
            <consortium name="DOE Joint Genome Institute"/>
            <person name="Kuo A."/>
            <person name="Miyauchi S."/>
            <person name="Kiss E."/>
            <person name="Drula E."/>
            <person name="Kohler A."/>
            <person name="Sanchez-Garcia M."/>
            <person name="Andreopoulos B."/>
            <person name="Barry K.W."/>
            <person name="Bonito G."/>
            <person name="Buee M."/>
            <person name="Carver A."/>
            <person name="Chen C."/>
            <person name="Cichocki N."/>
            <person name="Clum A."/>
            <person name="Culley D."/>
            <person name="Crous P.W."/>
            <person name="Fauchery L."/>
            <person name="Girlanda M."/>
            <person name="Hayes R."/>
            <person name="Keri Z."/>
            <person name="Labutti K."/>
            <person name="Lipzen A."/>
            <person name="Lombard V."/>
            <person name="Magnuson J."/>
            <person name="Maillard F."/>
            <person name="Morin E."/>
            <person name="Murat C."/>
            <person name="Nolan M."/>
            <person name="Ohm R."/>
            <person name="Pangilinan J."/>
            <person name="Pereira M."/>
            <person name="Perotto S."/>
            <person name="Peter M."/>
            <person name="Riley R."/>
            <person name="Sitrit Y."/>
            <person name="Stielow B."/>
            <person name="Szollosi G."/>
            <person name="Zifcakova L."/>
            <person name="Stursova M."/>
            <person name="Spatafora J.W."/>
            <person name="Tedersoo L."/>
            <person name="Vaario L.-M."/>
            <person name="Yamada A."/>
            <person name="Yan M."/>
            <person name="Wang P."/>
            <person name="Xu J."/>
            <person name="Bruns T."/>
            <person name="Baldrian P."/>
            <person name="Vilgalys R."/>
            <person name="Henrissat B."/>
            <person name="Grigoriev I.V."/>
            <person name="Hibbett D."/>
            <person name="Nagy L.G."/>
            <person name="Martin F.M."/>
        </authorList>
    </citation>
    <scope>NUCLEOTIDE SEQUENCE</scope>
    <source>
        <strain evidence="13">UH-Tt-Lm1</strain>
    </source>
</reference>
<keyword evidence="7 11" id="KW-0274">FAD</keyword>
<sequence>MSDLSLLPTQSLRDALADCTVPTSSPHAAFTNWANTFSCRPQLLLEPRNVHQCALAFELARREGKQVRAVGVGHSPSDLACIDEGYMLRTTKLDKILTIDREKCFVVAEAGITLDRLNTALGIMGLAVSNLGSISEQTLAGVITTATHGSGINYGVLSTYVLALSLLLADGKIVRCSPTENHDLFKASLCGLGCTGLLLTVTLQVEPAFHLKEVSNTIGLDETIENLDELAGSGQHVRMWWFPQTDKVRINALDRTTEARQRHFPKQVTESWFWEYVVGYHLLQFLLFLSLWLPDLVFLVGRIKVWLIGGKSVRIDDSHKVFNLDCSFRQYTSEWSIPYERSRSCLQELRSLFDREHSHRSGARAHFPVEIRFSSQDDIWLSPSYGQKTTWIGIIQYKPYGFNSPYRKLFGSFEKIMLKHGGRPHWAKSHSMAPQDLKRMYPRFEDFVQVLEEVDPRGMLRNSYVQRHIFGKQDSQFDASKFKPRHRL</sequence>
<reference evidence="13" key="1">
    <citation type="journal article" date="2020" name="Nat. Commun.">
        <title>Large-scale genome sequencing of mycorrhizal fungi provides insights into the early evolution of symbiotic traits.</title>
        <authorList>
            <person name="Miyauchi S."/>
            <person name="Kiss E."/>
            <person name="Kuo A."/>
            <person name="Drula E."/>
            <person name="Kohler A."/>
            <person name="Sanchez-Garcia M."/>
            <person name="Morin E."/>
            <person name="Andreopoulos B."/>
            <person name="Barry K.W."/>
            <person name="Bonito G."/>
            <person name="Buee M."/>
            <person name="Carver A."/>
            <person name="Chen C."/>
            <person name="Cichocki N."/>
            <person name="Clum A."/>
            <person name="Culley D."/>
            <person name="Crous P.W."/>
            <person name="Fauchery L."/>
            <person name="Girlanda M."/>
            <person name="Hayes R.D."/>
            <person name="Keri Z."/>
            <person name="LaButti K."/>
            <person name="Lipzen A."/>
            <person name="Lombard V."/>
            <person name="Magnuson J."/>
            <person name="Maillard F."/>
            <person name="Murat C."/>
            <person name="Nolan M."/>
            <person name="Ohm R.A."/>
            <person name="Pangilinan J."/>
            <person name="Pereira M.F."/>
            <person name="Perotto S."/>
            <person name="Peter M."/>
            <person name="Pfister S."/>
            <person name="Riley R."/>
            <person name="Sitrit Y."/>
            <person name="Stielow J.B."/>
            <person name="Szollosi G."/>
            <person name="Zifcakova L."/>
            <person name="Stursova M."/>
            <person name="Spatafora J.W."/>
            <person name="Tedersoo L."/>
            <person name="Vaario L.M."/>
            <person name="Yamada A."/>
            <person name="Yan M."/>
            <person name="Wang P."/>
            <person name="Xu J."/>
            <person name="Bruns T."/>
            <person name="Baldrian P."/>
            <person name="Vilgalys R."/>
            <person name="Dunand C."/>
            <person name="Henrissat B."/>
            <person name="Grigoriev I.V."/>
            <person name="Hibbett D."/>
            <person name="Nagy L.G."/>
            <person name="Martin F.M."/>
        </authorList>
    </citation>
    <scope>NUCLEOTIDE SEQUENCE</scope>
    <source>
        <strain evidence="13">UH-Tt-Lm1</strain>
    </source>
</reference>
<evidence type="ECO:0000259" key="12">
    <source>
        <dbReference type="PROSITE" id="PS51387"/>
    </source>
</evidence>
<evidence type="ECO:0000256" key="6">
    <source>
        <dbReference type="ARBA" id="ARBA00022630"/>
    </source>
</evidence>
<evidence type="ECO:0000256" key="8">
    <source>
        <dbReference type="ARBA" id="ARBA00023002"/>
    </source>
</evidence>
<dbReference type="InterPro" id="IPR007173">
    <property type="entry name" value="ALO_C"/>
</dbReference>
<protein>
    <recommendedName>
        <fullName evidence="5 11">D-arabinono-1,4-lactone oxidase</fullName>
        <shortName evidence="11">ALO</shortName>
        <ecNumber evidence="5 11">1.1.3.37</ecNumber>
    </recommendedName>
    <alternativeName>
        <fullName evidence="10 11">L-galactono-gamma-lactone oxidase</fullName>
    </alternativeName>
</protein>
<dbReference type="InterPro" id="IPR036318">
    <property type="entry name" value="FAD-bd_PCMH-like_sf"/>
</dbReference>
<dbReference type="Gene3D" id="1.10.45.10">
    <property type="entry name" value="Vanillyl-alcohol Oxidase, Chain A, domain 4"/>
    <property type="match status" value="1"/>
</dbReference>
<dbReference type="InterPro" id="IPR016167">
    <property type="entry name" value="FAD-bd_PCMH_sub1"/>
</dbReference>